<organism evidence="1">
    <name type="scientific">hydrothermal vent metagenome</name>
    <dbReference type="NCBI Taxonomy" id="652676"/>
    <lineage>
        <taxon>unclassified sequences</taxon>
        <taxon>metagenomes</taxon>
        <taxon>ecological metagenomes</taxon>
    </lineage>
</organism>
<accession>A0A3B1D2S2</accession>
<reference evidence="1" key="1">
    <citation type="submission" date="2018-06" db="EMBL/GenBank/DDBJ databases">
        <authorList>
            <person name="Zhirakovskaya E."/>
        </authorList>
    </citation>
    <scope>NUCLEOTIDE SEQUENCE</scope>
</reference>
<gene>
    <name evidence="1" type="ORF">MNBD_PLANCTO02-2535</name>
</gene>
<dbReference type="AlphaFoldDB" id="A0A3B1D2S2"/>
<name>A0A3B1D2S2_9ZZZZ</name>
<proteinExistence type="predicted"/>
<dbReference type="EMBL" id="UOGL01000107">
    <property type="protein sequence ID" value="VAX37186.1"/>
    <property type="molecule type" value="Genomic_DNA"/>
</dbReference>
<evidence type="ECO:0000313" key="1">
    <source>
        <dbReference type="EMBL" id="VAX37186.1"/>
    </source>
</evidence>
<protein>
    <submittedName>
        <fullName evidence="1">Uncharacterized protein</fullName>
    </submittedName>
</protein>
<sequence length="349" mass="40132">MKTSSNNWKKTWFTTGALFLLCVVCAEFALRSVGYFPEIDDRLAWANLRGNASDDEGKVIALLGDSRMVYNISTETLREQYPGYHIAQLALVGKSPLAVLEDLANDPKFKGIVICAVSCDRLRSIHQKDQQEYVDYYHKGKNRTEGINRKITAFFQTYSVMLRSEKKIMSIGRTILRSQPLGGRSLVHNFPDRSGGVNLHAYKEKDLLQMVDNRKKREKKSTPITPADWLHEAMKTEPLVQKIQSRGGRVIFIRMPTSEEYLEIEYRQYPKTKYWDRFEAVTSAETIHFENIAALKNFDLPDRSHIDITDKPRFTQVVLDEINSLEKNSSFRSNRIARKKNGANSSRVQ</sequence>